<dbReference type="EMBL" id="BAAAJK010000006">
    <property type="protein sequence ID" value="GAA1385119.1"/>
    <property type="molecule type" value="Genomic_DNA"/>
</dbReference>
<gene>
    <name evidence="5" type="ORF">GCM10009613_16980</name>
</gene>
<dbReference type="HAMAP" id="MF_01212">
    <property type="entry name" value="dGTPase_type2"/>
    <property type="match status" value="1"/>
</dbReference>
<proteinExistence type="inferred from homology"/>
<reference evidence="5 6" key="1">
    <citation type="journal article" date="2019" name="Int. J. Syst. Evol. Microbiol.">
        <title>The Global Catalogue of Microorganisms (GCM) 10K type strain sequencing project: providing services to taxonomists for standard genome sequencing and annotation.</title>
        <authorList>
            <consortium name="The Broad Institute Genomics Platform"/>
            <consortium name="The Broad Institute Genome Sequencing Center for Infectious Disease"/>
            <person name="Wu L."/>
            <person name="Ma J."/>
        </authorList>
    </citation>
    <scope>NUCLEOTIDE SEQUENCE [LARGE SCALE GENOMIC DNA]</scope>
    <source>
        <strain evidence="5 6">JCM 11896</strain>
    </source>
</reference>
<dbReference type="InterPro" id="IPR006261">
    <property type="entry name" value="dGTPase"/>
</dbReference>
<dbReference type="InterPro" id="IPR023023">
    <property type="entry name" value="dNTPase_2"/>
</dbReference>
<comment type="similarity">
    <text evidence="2">Belongs to the dGTPase family. Type 2 subfamily.</text>
</comment>
<evidence type="ECO:0000313" key="6">
    <source>
        <dbReference type="Proteomes" id="UP001501414"/>
    </source>
</evidence>
<dbReference type="SMART" id="SM00471">
    <property type="entry name" value="HDc"/>
    <property type="match status" value="1"/>
</dbReference>
<accession>A0ABN1XM20</accession>
<feature type="region of interest" description="Disordered" evidence="3">
    <location>
        <begin position="1"/>
        <end position="101"/>
    </location>
</feature>
<dbReference type="InterPro" id="IPR003607">
    <property type="entry name" value="HD/PDEase_dom"/>
</dbReference>
<dbReference type="CDD" id="cd00077">
    <property type="entry name" value="HDc"/>
    <property type="match status" value="1"/>
</dbReference>
<organism evidence="5 6">
    <name type="scientific">Pseudonocardia kongjuensis</name>
    <dbReference type="NCBI Taxonomy" id="102227"/>
    <lineage>
        <taxon>Bacteria</taxon>
        <taxon>Bacillati</taxon>
        <taxon>Actinomycetota</taxon>
        <taxon>Actinomycetes</taxon>
        <taxon>Pseudonocardiales</taxon>
        <taxon>Pseudonocardiaceae</taxon>
        <taxon>Pseudonocardia</taxon>
    </lineage>
</organism>
<dbReference type="NCBIfam" id="NF002829">
    <property type="entry name" value="PRK03007.1"/>
    <property type="match status" value="1"/>
</dbReference>
<dbReference type="NCBIfam" id="TIGR01353">
    <property type="entry name" value="dGTP_triPase"/>
    <property type="match status" value="1"/>
</dbReference>
<dbReference type="Pfam" id="PF01966">
    <property type="entry name" value="HD"/>
    <property type="match status" value="1"/>
</dbReference>
<dbReference type="Proteomes" id="UP001501414">
    <property type="component" value="Unassembled WGS sequence"/>
</dbReference>
<sequence>MAELPELAGPPGTPGPSVLPGRSGQAGPAERSGQAGQAGPAERSGPAEPPGISSVPRPGVAPSPGYTPADAERRHPEPPKGSGLGERGRVERRSPFSRDRARVLHSAALRRLAGKTQVVGPGEGAEVTGIPRTRLTHSLEVAQIGRGIAEELGLDPDVVDAAGLAHDIGHPPFGHNGERALDEAGAACGGFEGNAQTLRIVTRLEPKARSSDGRGPGGLNLTRATLDAATKYPWARRGAERKFGAYADDLPALEWLRLGARPGARCMEAQVMDWADDVAYSVHDVEDAVLAGRMDLAVLSSRSEREALAAEAARRFGTDAGACAEAAAQLNALPVVRAVHGFDVRTAGGDDLVAMKRMTSELVGRFALAATDATLDAHGDAPLARHRADLVVPVEAQAEVVLLKELATRYVMSDPQRLAMQARQRELLHELVATLVARGPAGLDPVRAEDWAVAPDDRARLRVVLDQVALLTDQQAVAWHRRACR</sequence>
<dbReference type="PROSITE" id="PS51831">
    <property type="entry name" value="HD"/>
    <property type="match status" value="1"/>
</dbReference>
<evidence type="ECO:0000313" key="5">
    <source>
        <dbReference type="EMBL" id="GAA1385119.1"/>
    </source>
</evidence>
<keyword evidence="6" id="KW-1185">Reference proteome</keyword>
<dbReference type="InterPro" id="IPR026875">
    <property type="entry name" value="PHydrolase_assoc_dom"/>
</dbReference>
<dbReference type="InterPro" id="IPR006674">
    <property type="entry name" value="HD_domain"/>
</dbReference>
<dbReference type="PANTHER" id="PTHR11373">
    <property type="entry name" value="DEOXYNUCLEOSIDE TRIPHOSPHATE TRIPHOSPHOHYDROLASE"/>
    <property type="match status" value="1"/>
</dbReference>
<evidence type="ECO:0000259" key="4">
    <source>
        <dbReference type="PROSITE" id="PS51831"/>
    </source>
</evidence>
<comment type="caution">
    <text evidence="5">The sequence shown here is derived from an EMBL/GenBank/DDBJ whole genome shotgun (WGS) entry which is preliminary data.</text>
</comment>
<evidence type="ECO:0000256" key="1">
    <source>
        <dbReference type="ARBA" id="ARBA00022801"/>
    </source>
</evidence>
<dbReference type="Pfam" id="PF13286">
    <property type="entry name" value="HD_assoc"/>
    <property type="match status" value="1"/>
</dbReference>
<dbReference type="Gene3D" id="1.10.3210.10">
    <property type="entry name" value="Hypothetical protein af1432"/>
    <property type="match status" value="1"/>
</dbReference>
<name>A0ABN1XM20_9PSEU</name>
<feature type="domain" description="HD" evidence="4">
    <location>
        <begin position="134"/>
        <end position="253"/>
    </location>
</feature>
<dbReference type="PANTHER" id="PTHR11373:SF32">
    <property type="entry name" value="DEOXYGUANOSINETRIPHOSPHATE TRIPHOSPHOHYDROLASE"/>
    <property type="match status" value="1"/>
</dbReference>
<evidence type="ECO:0000256" key="2">
    <source>
        <dbReference type="HAMAP-Rule" id="MF_01212"/>
    </source>
</evidence>
<feature type="compositionally biased region" description="Basic and acidic residues" evidence="3">
    <location>
        <begin position="86"/>
        <end position="101"/>
    </location>
</feature>
<evidence type="ECO:0000256" key="3">
    <source>
        <dbReference type="SAM" id="MobiDB-lite"/>
    </source>
</evidence>
<dbReference type="InterPro" id="IPR050135">
    <property type="entry name" value="dGTPase-like"/>
</dbReference>
<protein>
    <recommendedName>
        <fullName evidence="2">Deoxyguanosinetriphosphate triphosphohydrolase-like protein</fullName>
    </recommendedName>
</protein>
<dbReference type="SUPFAM" id="SSF109604">
    <property type="entry name" value="HD-domain/PDEase-like"/>
    <property type="match status" value="1"/>
</dbReference>
<keyword evidence="1 2" id="KW-0378">Hydrolase</keyword>